<protein>
    <submittedName>
        <fullName evidence="2">Uncharacterized protein</fullName>
    </submittedName>
</protein>
<evidence type="ECO:0000313" key="2">
    <source>
        <dbReference type="EMBL" id="GFQ08081.1"/>
    </source>
</evidence>
<proteinExistence type="predicted"/>
<feature type="transmembrane region" description="Helical" evidence="1">
    <location>
        <begin position="40"/>
        <end position="61"/>
    </location>
</feature>
<keyword evidence="1" id="KW-1133">Transmembrane helix</keyword>
<name>A0A830D7L6_9LAMI</name>
<keyword evidence="1" id="KW-0472">Membrane</keyword>
<evidence type="ECO:0000256" key="1">
    <source>
        <dbReference type="SAM" id="Phobius"/>
    </source>
</evidence>
<reference evidence="2" key="1">
    <citation type="submission" date="2020-07" db="EMBL/GenBank/DDBJ databases">
        <title>Ethylene signaling mediates host invasion by parasitic plants.</title>
        <authorList>
            <person name="Yoshida S."/>
        </authorList>
    </citation>
    <scope>NUCLEOTIDE SEQUENCE</scope>
    <source>
        <strain evidence="2">Okayama</strain>
    </source>
</reference>
<dbReference type="Proteomes" id="UP000653305">
    <property type="component" value="Unassembled WGS sequence"/>
</dbReference>
<comment type="caution">
    <text evidence="2">The sequence shown here is derived from an EMBL/GenBank/DDBJ whole genome shotgun (WGS) entry which is preliminary data.</text>
</comment>
<sequence>MSCREASQSTAKKWIYLTWNELAEFALIVYNDRHGTDLEFVSFCTPVISLALVMVLTLVIVTDNGGISTLRLGGDDDKYVLATLSVAEPSDVWCGGKWKKEYLGRECCVCPDDIRHPWHGFRYGFNCPPIQMAPNLRAMAKGMECNGILQG</sequence>
<keyword evidence="3" id="KW-1185">Reference proteome</keyword>
<dbReference type="EMBL" id="BMAC01002940">
    <property type="protein sequence ID" value="GFQ08081.1"/>
    <property type="molecule type" value="Genomic_DNA"/>
</dbReference>
<keyword evidence="1" id="KW-0812">Transmembrane</keyword>
<organism evidence="2 3">
    <name type="scientific">Phtheirospermum japonicum</name>
    <dbReference type="NCBI Taxonomy" id="374723"/>
    <lineage>
        <taxon>Eukaryota</taxon>
        <taxon>Viridiplantae</taxon>
        <taxon>Streptophyta</taxon>
        <taxon>Embryophyta</taxon>
        <taxon>Tracheophyta</taxon>
        <taxon>Spermatophyta</taxon>
        <taxon>Magnoliopsida</taxon>
        <taxon>eudicotyledons</taxon>
        <taxon>Gunneridae</taxon>
        <taxon>Pentapetalae</taxon>
        <taxon>asterids</taxon>
        <taxon>lamiids</taxon>
        <taxon>Lamiales</taxon>
        <taxon>Orobanchaceae</taxon>
        <taxon>Orobanchaceae incertae sedis</taxon>
        <taxon>Phtheirospermum</taxon>
    </lineage>
</organism>
<gene>
    <name evidence="2" type="ORF">PHJA_002952100</name>
</gene>
<evidence type="ECO:0000313" key="3">
    <source>
        <dbReference type="Proteomes" id="UP000653305"/>
    </source>
</evidence>
<accession>A0A830D7L6</accession>
<dbReference type="AlphaFoldDB" id="A0A830D7L6"/>